<evidence type="ECO:0000256" key="4">
    <source>
        <dbReference type="ARBA" id="ARBA00022583"/>
    </source>
</evidence>
<dbReference type="SUPFAM" id="SSF50370">
    <property type="entry name" value="Ricin B-like lectins"/>
    <property type="match status" value="1"/>
</dbReference>
<dbReference type="Gene3D" id="2.10.10.10">
    <property type="entry name" value="Fibronectin, type II, collagen-binding"/>
    <property type="match status" value="1"/>
</dbReference>
<evidence type="ECO:0000256" key="3">
    <source>
        <dbReference type="ARBA" id="ARBA00022530"/>
    </source>
</evidence>
<dbReference type="CDD" id="cd23407">
    <property type="entry name" value="beta-trefoil_Ricin_MRC1"/>
    <property type="match status" value="1"/>
</dbReference>
<reference evidence="16 17" key="1">
    <citation type="submission" date="2019-09" db="EMBL/GenBank/DDBJ databases">
        <title>Bird 10,000 Genomes (B10K) Project - Family phase.</title>
        <authorList>
            <person name="Zhang G."/>
        </authorList>
    </citation>
    <scope>NUCLEOTIDE SEQUENCE [LARGE SCALE GENOMIC DNA]</scope>
    <source>
        <strain evidence="16">B10K-LSUMZ-16893</strain>
    </source>
</reference>
<evidence type="ECO:0000256" key="11">
    <source>
        <dbReference type="ARBA" id="ARBA00023170"/>
    </source>
</evidence>
<dbReference type="InterPro" id="IPR016187">
    <property type="entry name" value="CTDL_fold"/>
</dbReference>
<accession>A0A7K7URR4</accession>
<dbReference type="Pfam" id="PF00059">
    <property type="entry name" value="Lectin_C"/>
    <property type="match status" value="4"/>
</dbReference>
<dbReference type="FunFam" id="3.10.100.10:FF:000016">
    <property type="entry name" value="macrophage mannose receptor 1"/>
    <property type="match status" value="1"/>
</dbReference>
<comment type="subcellular location">
    <subcellularLocation>
        <location evidence="1">Membrane</location>
        <topology evidence="1">Single-pass membrane protein</topology>
    </subcellularLocation>
    <subcellularLocation>
        <location evidence="2">Secreted</location>
        <location evidence="2">Extracellular space</location>
        <location evidence="2">Extracellular matrix</location>
    </subcellularLocation>
</comment>
<evidence type="ECO:0000259" key="15">
    <source>
        <dbReference type="PROSITE" id="PS51092"/>
    </source>
</evidence>
<dbReference type="GO" id="GO:0006897">
    <property type="term" value="P:endocytosis"/>
    <property type="evidence" value="ECO:0007669"/>
    <property type="project" value="UniProtKB-KW"/>
</dbReference>
<organism evidence="16 17">
    <name type="scientific">Eudromia elegans</name>
    <name type="common">Elegant crested-tinamou</name>
    <dbReference type="NCBI Taxonomy" id="8805"/>
    <lineage>
        <taxon>Eukaryota</taxon>
        <taxon>Metazoa</taxon>
        <taxon>Chordata</taxon>
        <taxon>Craniata</taxon>
        <taxon>Vertebrata</taxon>
        <taxon>Euteleostomi</taxon>
        <taxon>Archelosauria</taxon>
        <taxon>Archosauria</taxon>
        <taxon>Dinosauria</taxon>
        <taxon>Saurischia</taxon>
        <taxon>Theropoda</taxon>
        <taxon>Coelurosauria</taxon>
        <taxon>Aves</taxon>
        <taxon>Palaeognathae</taxon>
        <taxon>Tinamiformes</taxon>
        <taxon>Tinamidae</taxon>
        <taxon>Eudromia</taxon>
    </lineage>
</organism>
<feature type="domain" description="Fibronectin type-II" evidence="15">
    <location>
        <begin position="158"/>
        <end position="206"/>
    </location>
</feature>
<dbReference type="SMART" id="SM00034">
    <property type="entry name" value="CLECT"/>
    <property type="match status" value="4"/>
</dbReference>
<name>A0A7K7URR4_EUDEL</name>
<evidence type="ECO:0000256" key="13">
    <source>
        <dbReference type="PROSITE-ProRule" id="PRU00479"/>
    </source>
</evidence>
<dbReference type="AlphaFoldDB" id="A0A7K7URR4"/>
<keyword evidence="17" id="KW-1185">Reference proteome</keyword>
<keyword evidence="3" id="KW-0272">Extracellular matrix</keyword>
<evidence type="ECO:0000313" key="16">
    <source>
        <dbReference type="EMBL" id="NXA31875.1"/>
    </source>
</evidence>
<dbReference type="PROSITE" id="PS50231">
    <property type="entry name" value="RICIN_B_LECTIN"/>
    <property type="match status" value="1"/>
</dbReference>
<keyword evidence="6" id="KW-0732">Signal</keyword>
<dbReference type="FunFam" id="2.80.10.50:FF:000032">
    <property type="entry name" value="macrophage mannose receptor 1"/>
    <property type="match status" value="1"/>
</dbReference>
<dbReference type="FunFam" id="3.10.100.10:FF:000023">
    <property type="entry name" value="Macrophage mannose receptor 1"/>
    <property type="match status" value="1"/>
</dbReference>
<dbReference type="PROSITE" id="PS50041">
    <property type="entry name" value="C_TYPE_LECTIN_2"/>
    <property type="match status" value="4"/>
</dbReference>
<dbReference type="Gene3D" id="2.80.10.50">
    <property type="match status" value="1"/>
</dbReference>
<dbReference type="EMBL" id="VZSX01000007">
    <property type="protein sequence ID" value="NXA31875.1"/>
    <property type="molecule type" value="Genomic_DNA"/>
</dbReference>
<dbReference type="PROSITE" id="PS00023">
    <property type="entry name" value="FN2_1"/>
    <property type="match status" value="1"/>
</dbReference>
<dbReference type="PROSITE" id="PS51092">
    <property type="entry name" value="FN2_2"/>
    <property type="match status" value="1"/>
</dbReference>
<keyword evidence="7" id="KW-0677">Repeat</keyword>
<dbReference type="OrthoDB" id="5858677at2759"/>
<evidence type="ECO:0000256" key="5">
    <source>
        <dbReference type="ARBA" id="ARBA00022692"/>
    </source>
</evidence>
<evidence type="ECO:0000259" key="14">
    <source>
        <dbReference type="PROSITE" id="PS50041"/>
    </source>
</evidence>
<comment type="caution">
    <text evidence="16">The sequence shown here is derived from an EMBL/GenBank/DDBJ whole genome shotgun (WGS) entry which is preliminary data.</text>
</comment>
<dbReference type="CDD" id="cd00062">
    <property type="entry name" value="FN2"/>
    <property type="match status" value="1"/>
</dbReference>
<dbReference type="Proteomes" id="UP000533954">
    <property type="component" value="Unassembled WGS sequence"/>
</dbReference>
<keyword evidence="4" id="KW-0254">Endocytosis</keyword>
<dbReference type="InterPro" id="IPR050111">
    <property type="entry name" value="C-type_lectin/snaclec_domain"/>
</dbReference>
<evidence type="ECO:0000256" key="7">
    <source>
        <dbReference type="ARBA" id="ARBA00022737"/>
    </source>
</evidence>
<dbReference type="PRINTS" id="PR00013">
    <property type="entry name" value="FNTYPEII"/>
</dbReference>
<dbReference type="InterPro" id="IPR035992">
    <property type="entry name" value="Ricin_B-like_lectins"/>
</dbReference>
<dbReference type="InterPro" id="IPR018378">
    <property type="entry name" value="C-type_lectin_CS"/>
</dbReference>
<dbReference type="CDD" id="cd00037">
    <property type="entry name" value="CLECT"/>
    <property type="match status" value="4"/>
</dbReference>
<dbReference type="Gene3D" id="3.10.100.10">
    <property type="entry name" value="Mannose-Binding Protein A, subunit A"/>
    <property type="match status" value="4"/>
</dbReference>
<evidence type="ECO:0000256" key="12">
    <source>
        <dbReference type="ARBA" id="ARBA00023180"/>
    </source>
</evidence>
<keyword evidence="12" id="KW-0325">Glycoprotein</keyword>
<keyword evidence="3" id="KW-0964">Secreted</keyword>
<feature type="domain" description="C-type lectin" evidence="14">
    <location>
        <begin position="358"/>
        <end position="487"/>
    </location>
</feature>
<dbReference type="FunFam" id="3.10.100.10:FF:000022">
    <property type="entry name" value="Mannose receptor C-type 1"/>
    <property type="match status" value="1"/>
</dbReference>
<dbReference type="InterPro" id="IPR000562">
    <property type="entry name" value="FN_type2_dom"/>
</dbReference>
<protein>
    <submittedName>
        <fullName evidence="16">MRC1 protein</fullName>
    </submittedName>
</protein>
<dbReference type="PROSITE" id="PS00615">
    <property type="entry name" value="C_TYPE_LECTIN_1"/>
    <property type="match status" value="2"/>
</dbReference>
<feature type="non-terminal residue" evidence="16">
    <location>
        <position position="1"/>
    </location>
</feature>
<evidence type="ECO:0000256" key="2">
    <source>
        <dbReference type="ARBA" id="ARBA00004498"/>
    </source>
</evidence>
<evidence type="ECO:0000256" key="8">
    <source>
        <dbReference type="ARBA" id="ARBA00022989"/>
    </source>
</evidence>
<feature type="domain" description="C-type lectin" evidence="14">
    <location>
        <begin position="223"/>
        <end position="334"/>
    </location>
</feature>
<dbReference type="SMART" id="SM00458">
    <property type="entry name" value="RICIN"/>
    <property type="match status" value="1"/>
</dbReference>
<dbReference type="PRINTS" id="PR01504">
    <property type="entry name" value="PNCREATITSAP"/>
</dbReference>
<keyword evidence="9" id="KW-0472">Membrane</keyword>
<gene>
    <name evidence="16" type="primary">Mrc1_4</name>
    <name evidence="16" type="ORF">EUDELE_R04189</name>
</gene>
<dbReference type="InterPro" id="IPR016186">
    <property type="entry name" value="C-type_lectin-like/link_sf"/>
</dbReference>
<dbReference type="Pfam" id="PF00040">
    <property type="entry name" value="fn2"/>
    <property type="match status" value="1"/>
</dbReference>
<keyword evidence="5" id="KW-0812">Transmembrane</keyword>
<feature type="domain" description="C-type lectin" evidence="14">
    <location>
        <begin position="512"/>
        <end position="627"/>
    </location>
</feature>
<evidence type="ECO:0000256" key="9">
    <source>
        <dbReference type="ARBA" id="ARBA00023136"/>
    </source>
</evidence>
<feature type="disulfide bond" evidence="13">
    <location>
        <begin position="163"/>
        <end position="189"/>
    </location>
</feature>
<sequence length="739" mass="84361">IYFVSTIYFALFCSTDIKIFLIYNKANKLCLQASITGSVRTATCHQDNESQKFRWITDRQLMSVKLKLCLGVLSKEDQAVITLHPCNQTSELQWWDCRNESLLAIQGEDLFFSPGNREYDNVMLRKGLSAKNNWKIYGPTDVLCSHGYEETFTLLGNAFGAPCVFPFMYNKQWYSECTDAGRADGWLWCGTTTDYDTDQRYGFCPLKDQDTTWTNDLLTNIHYQINLESALTWHQARKSCQQQNAELLSITDVHEQIHLKALTENTDSALWVGLNRLDLRSGWEWIGGSPLRYLNWAPGNPSPEPGKLCAVLNPEAKGKWQNWECDQKLGYICKRRNVTMIPLGIFGPIICPEGWVPYVDYCYKIFRETKAWKEGLTSCQKEKGNLASIHNREEHSFIVSQLGYSESFLLLCLHVLEPTDKLWIGLNDNKVQMYFEWSDGTPVTYTKWHLGEPSTTNNRPEDCVLIKGQDGYWADYVCERKAGYICKRKPISLTAGEKESTDASCKKGWRRYKSYCYFIGFAQATFLEAKKNCEGEEGYLATVESRYEQAYLTSLVGLRPEKYYWLGLSHMEDQGTFRWVNGEAITFTHWDAAMPGKKPGCVAMRTSPTAGLWDVLDCETKQKFICKQWAKGATAPPIPTTALVLTCPEGWVSNTISSSCFKCFYRDNIEKKSWFESQHFCREIGGDLATINSQEESNLVSKALSACHFNEIWTGLFSLNPDEGFAWSDGSPVSILFFS</sequence>
<evidence type="ECO:0000256" key="10">
    <source>
        <dbReference type="ARBA" id="ARBA00023157"/>
    </source>
</evidence>
<dbReference type="InterPro" id="IPR001304">
    <property type="entry name" value="C-type_lectin-like"/>
</dbReference>
<evidence type="ECO:0000256" key="6">
    <source>
        <dbReference type="ARBA" id="ARBA00022729"/>
    </source>
</evidence>
<dbReference type="InterPro" id="IPR036943">
    <property type="entry name" value="FN_type2_sf"/>
</dbReference>
<dbReference type="GO" id="GO:0031012">
    <property type="term" value="C:extracellular matrix"/>
    <property type="evidence" value="ECO:0007669"/>
    <property type="project" value="UniProtKB-ARBA"/>
</dbReference>
<dbReference type="InterPro" id="IPR000772">
    <property type="entry name" value="Ricin_B_lectin"/>
</dbReference>
<feature type="domain" description="C-type lectin" evidence="14">
    <location>
        <begin position="662"/>
        <end position="739"/>
    </location>
</feature>
<dbReference type="Pfam" id="PF24562">
    <property type="entry name" value="CysR_MRC2_N"/>
    <property type="match status" value="1"/>
</dbReference>
<evidence type="ECO:0000313" key="17">
    <source>
        <dbReference type="Proteomes" id="UP000533954"/>
    </source>
</evidence>
<dbReference type="GO" id="GO:0016020">
    <property type="term" value="C:membrane"/>
    <property type="evidence" value="ECO:0007669"/>
    <property type="project" value="UniProtKB-SubCell"/>
</dbReference>
<keyword evidence="11" id="KW-0675">Receptor</keyword>
<evidence type="ECO:0000256" key="1">
    <source>
        <dbReference type="ARBA" id="ARBA00004167"/>
    </source>
</evidence>
<keyword evidence="8" id="KW-1133">Transmembrane helix</keyword>
<dbReference type="FunFam" id="2.10.10.10:FF:000001">
    <property type="entry name" value="Fibronectin 1a isoform 1"/>
    <property type="match status" value="1"/>
</dbReference>
<proteinExistence type="predicted"/>
<dbReference type="SMART" id="SM00059">
    <property type="entry name" value="FN2"/>
    <property type="match status" value="1"/>
</dbReference>
<feature type="non-terminal residue" evidence="16">
    <location>
        <position position="739"/>
    </location>
</feature>
<dbReference type="PANTHER" id="PTHR22803">
    <property type="entry name" value="MANNOSE, PHOSPHOLIPASE, LECTIN RECEPTOR RELATED"/>
    <property type="match status" value="1"/>
</dbReference>
<feature type="disulfide bond" evidence="13">
    <location>
        <begin position="177"/>
        <end position="204"/>
    </location>
</feature>
<keyword evidence="10 13" id="KW-1015">Disulfide bond</keyword>
<dbReference type="SUPFAM" id="SSF56436">
    <property type="entry name" value="C-type lectin-like"/>
    <property type="match status" value="4"/>
</dbReference>